<dbReference type="InterPro" id="IPR001878">
    <property type="entry name" value="Znf_CCHC"/>
</dbReference>
<feature type="compositionally biased region" description="Basic and acidic residues" evidence="2">
    <location>
        <begin position="56"/>
        <end position="77"/>
    </location>
</feature>
<evidence type="ECO:0000256" key="1">
    <source>
        <dbReference type="PROSITE-ProRule" id="PRU00047"/>
    </source>
</evidence>
<dbReference type="Gene3D" id="4.10.60.10">
    <property type="entry name" value="Zinc finger, CCHC-type"/>
    <property type="match status" value="1"/>
</dbReference>
<evidence type="ECO:0000259" key="4">
    <source>
        <dbReference type="PROSITE" id="PS50994"/>
    </source>
</evidence>
<dbReference type="GO" id="GO:0003676">
    <property type="term" value="F:nucleic acid binding"/>
    <property type="evidence" value="ECO:0007669"/>
    <property type="project" value="InterPro"/>
</dbReference>
<dbReference type="Pfam" id="PF00098">
    <property type="entry name" value="zf-CCHC"/>
    <property type="match status" value="1"/>
</dbReference>
<evidence type="ECO:0000259" key="3">
    <source>
        <dbReference type="PROSITE" id="PS50158"/>
    </source>
</evidence>
<name>A0AAV4H115_9GAST</name>
<reference evidence="5 6" key="1">
    <citation type="journal article" date="2021" name="Elife">
        <title>Chloroplast acquisition without the gene transfer in kleptoplastic sea slugs, Plakobranchus ocellatus.</title>
        <authorList>
            <person name="Maeda T."/>
            <person name="Takahashi S."/>
            <person name="Yoshida T."/>
            <person name="Shimamura S."/>
            <person name="Takaki Y."/>
            <person name="Nagai Y."/>
            <person name="Toyoda A."/>
            <person name="Suzuki Y."/>
            <person name="Arimoto A."/>
            <person name="Ishii H."/>
            <person name="Satoh N."/>
            <person name="Nishiyama T."/>
            <person name="Hasebe M."/>
            <person name="Maruyama T."/>
            <person name="Minagawa J."/>
            <person name="Obokata J."/>
            <person name="Shigenobu S."/>
        </authorList>
    </citation>
    <scope>NUCLEOTIDE SEQUENCE [LARGE SCALE GENOMIC DNA]</scope>
</reference>
<dbReference type="GO" id="GO:0015074">
    <property type="term" value="P:DNA integration"/>
    <property type="evidence" value="ECO:0007669"/>
    <property type="project" value="InterPro"/>
</dbReference>
<dbReference type="InterPro" id="IPR036397">
    <property type="entry name" value="RNaseH_sf"/>
</dbReference>
<dbReference type="SUPFAM" id="SSF53098">
    <property type="entry name" value="Ribonuclease H-like"/>
    <property type="match status" value="1"/>
</dbReference>
<accession>A0AAV4H115</accession>
<feature type="domain" description="CCHC-type" evidence="3">
    <location>
        <begin position="88"/>
        <end position="101"/>
    </location>
</feature>
<feature type="domain" description="Integrase catalytic" evidence="4">
    <location>
        <begin position="473"/>
        <end position="632"/>
    </location>
</feature>
<dbReference type="Pfam" id="PF00665">
    <property type="entry name" value="rve"/>
    <property type="match status" value="1"/>
</dbReference>
<comment type="caution">
    <text evidence="5">The sequence shown here is derived from an EMBL/GenBank/DDBJ whole genome shotgun (WGS) entry which is preliminary data.</text>
</comment>
<dbReference type="EMBL" id="BMAT01001741">
    <property type="protein sequence ID" value="GFR91558.1"/>
    <property type="molecule type" value="Genomic_DNA"/>
</dbReference>
<dbReference type="FunFam" id="3.30.420.10:FF:000032">
    <property type="entry name" value="Retrovirus-related Pol polyprotein from transposon 297-like Protein"/>
    <property type="match status" value="1"/>
</dbReference>
<dbReference type="FunFam" id="1.10.340.70:FF:000001">
    <property type="entry name" value="Retrovirus-related Pol polyprotein from transposon gypsy-like Protein"/>
    <property type="match status" value="1"/>
</dbReference>
<dbReference type="PROSITE" id="PS50158">
    <property type="entry name" value="ZF_CCHC"/>
    <property type="match status" value="1"/>
</dbReference>
<dbReference type="Gene3D" id="3.30.420.10">
    <property type="entry name" value="Ribonuclease H-like superfamily/Ribonuclease H"/>
    <property type="match status" value="1"/>
</dbReference>
<keyword evidence="1" id="KW-0862">Zinc</keyword>
<organism evidence="5 6">
    <name type="scientific">Elysia marginata</name>
    <dbReference type="NCBI Taxonomy" id="1093978"/>
    <lineage>
        <taxon>Eukaryota</taxon>
        <taxon>Metazoa</taxon>
        <taxon>Spiralia</taxon>
        <taxon>Lophotrochozoa</taxon>
        <taxon>Mollusca</taxon>
        <taxon>Gastropoda</taxon>
        <taxon>Heterobranchia</taxon>
        <taxon>Euthyneura</taxon>
        <taxon>Panpulmonata</taxon>
        <taxon>Sacoglossa</taxon>
        <taxon>Placobranchoidea</taxon>
        <taxon>Plakobranchidae</taxon>
        <taxon>Elysia</taxon>
    </lineage>
</organism>
<proteinExistence type="predicted"/>
<feature type="region of interest" description="Disordered" evidence="2">
    <location>
        <begin position="51"/>
        <end position="77"/>
    </location>
</feature>
<dbReference type="InterPro" id="IPR050951">
    <property type="entry name" value="Retrovirus_Pol_polyprotein"/>
</dbReference>
<dbReference type="GO" id="GO:0008270">
    <property type="term" value="F:zinc ion binding"/>
    <property type="evidence" value="ECO:0007669"/>
    <property type="project" value="UniProtKB-KW"/>
</dbReference>
<dbReference type="InterPro" id="IPR001584">
    <property type="entry name" value="Integrase_cat-core"/>
</dbReference>
<keyword evidence="1" id="KW-0863">Zinc-finger</keyword>
<dbReference type="PROSITE" id="PS50994">
    <property type="entry name" value="INTEGRASE"/>
    <property type="match status" value="1"/>
</dbReference>
<sequence>MSQFRVRISHYFEKWMELSELQVFLKERDAKTSIELVDLIEKYAEAHGNRTAFSKDQVKRRNDLRPQEREERKYTQLQNGDKRKTITCHKCGKLGHVAKECWGRPQKAAAVEFKPVRTCTFCGKRGHVIEKCWERKRAQQSSGGAAEKGLPEAGSKGQGQLDCGCTAPLVSAACHGEDKPTEGPMPVAKGRLNEAHDVQVLRDSGCSCVVVKESFIPLTESTAHGQTIVRLADGKHVKARLATIHLECPYFSGKVKAVVMKNPIYDVILGNIPGAKSLGTLVCEQKASDTEDVSSASEIKRTDVDDENVTAVVTRRQQNQKRHKKTLSTPLAVETGVTIDQLKEKQGQDQSLQAARRAALSSDVRKTGRNTSWYCYEKGLLIRYFRSPQVDNGDVIRQVVVPNDLRGSVMRLAHESILSGHLAAKKTTERILFNFFWPNIWDDVARFCKSCDQCQRSTPKGATPKVPLTEVPLIDEPFSRVAADIIGPILPASERGNRYILTVVDYCTRYPKAVALKNVETEQVAEGLVDIFSRIGIPKEMLSDRGTQFTSDLMKEVCRLLSMKQLTTSPYHPQCNGLVERFDATLKGMLKRLTTERPKDWDRYINAALFAYREAPQESLGFSPFELLYARPVRGPMTIYGSFGQKT</sequence>
<dbReference type="InterPro" id="IPR041588">
    <property type="entry name" value="Integrase_H2C2"/>
</dbReference>
<evidence type="ECO:0000256" key="2">
    <source>
        <dbReference type="SAM" id="MobiDB-lite"/>
    </source>
</evidence>
<gene>
    <name evidence="5" type="ORF">ElyMa_000846400</name>
</gene>
<dbReference type="Gene3D" id="1.10.340.70">
    <property type="match status" value="1"/>
</dbReference>
<dbReference type="PANTHER" id="PTHR37984:SF15">
    <property type="entry name" value="INTEGRASE CATALYTIC DOMAIN-CONTAINING PROTEIN"/>
    <property type="match status" value="1"/>
</dbReference>
<evidence type="ECO:0000313" key="5">
    <source>
        <dbReference type="EMBL" id="GFR91558.1"/>
    </source>
</evidence>
<keyword evidence="1" id="KW-0479">Metal-binding</keyword>
<keyword evidence="6" id="KW-1185">Reference proteome</keyword>
<dbReference type="Proteomes" id="UP000762676">
    <property type="component" value="Unassembled WGS sequence"/>
</dbReference>
<evidence type="ECO:0000313" key="6">
    <source>
        <dbReference type="Proteomes" id="UP000762676"/>
    </source>
</evidence>
<protein>
    <submittedName>
        <fullName evidence="5">Gypsy retrotransposon integrase-like protein 1</fullName>
    </submittedName>
</protein>
<dbReference type="AlphaFoldDB" id="A0AAV4H115"/>
<dbReference type="InterPro" id="IPR036875">
    <property type="entry name" value="Znf_CCHC_sf"/>
</dbReference>
<dbReference type="SUPFAM" id="SSF57756">
    <property type="entry name" value="Retrovirus zinc finger-like domains"/>
    <property type="match status" value="1"/>
</dbReference>
<dbReference type="PANTHER" id="PTHR37984">
    <property type="entry name" value="PROTEIN CBG26694"/>
    <property type="match status" value="1"/>
</dbReference>
<dbReference type="SMART" id="SM00343">
    <property type="entry name" value="ZnF_C2HC"/>
    <property type="match status" value="2"/>
</dbReference>
<dbReference type="Pfam" id="PF17921">
    <property type="entry name" value="Integrase_H2C2"/>
    <property type="match status" value="1"/>
</dbReference>
<dbReference type="InterPro" id="IPR012337">
    <property type="entry name" value="RNaseH-like_sf"/>
</dbReference>